<dbReference type="OrthoDB" id="10340830at2759"/>
<proteinExistence type="predicted"/>
<name>A0A8H7AGI6_9EURO</name>
<keyword evidence="3" id="KW-1185">Reference proteome</keyword>
<sequence>MFRRVISETFCLRTIMSSVSPSKRIQKGASDPHEPKHHIPGAARAGRSEIPTQTSEETRFDGLLAVHVGQPEGRASASGRPRSDQFKITQSVRPESPFTASKKPRITGPQSATAGPSTSSISASEDAVVPASASTQLMGGGGTTNTGYNFAGGGGAGSSGRATTRDWLTELQHRTMSSGPMYAARGITAGMAIPAPDEHNRRAEVYPLFNRSTSLSSNKIAEDVCVSSSTVSRSKAEGIAAGVGGAEISYDTYDTQDKRDQVYALFNEGKSQRAIVEIADVPRHIVGQWKAVGLAAGRINPEATYESRLAISRQKVYQLYSQDKNISIAEVSRETGVARTTIRSWMRKEIESGITNLETSGSKSFADIQNKSKKAEAYAPLIQDKSMTVKEASQRDGVTDSTVRRGKARDVAAGTLPPGLDVQRFSRRYEPEKRKEVRDLLRQNLPVKRIQEITGVGGSTVEKWKAREEAAGPDSAGEGASFIPEESGYSSDALVYIPRNMAPYLGDIPFEGSVGLTTSRR</sequence>
<gene>
    <name evidence="2" type="ORF">GJ744_001756</name>
</gene>
<feature type="region of interest" description="Disordered" evidence="1">
    <location>
        <begin position="72"/>
        <end position="127"/>
    </location>
</feature>
<dbReference type="AlphaFoldDB" id="A0A8H7AGI6"/>
<dbReference type="Proteomes" id="UP000606974">
    <property type="component" value="Unassembled WGS sequence"/>
</dbReference>
<evidence type="ECO:0000256" key="1">
    <source>
        <dbReference type="SAM" id="MobiDB-lite"/>
    </source>
</evidence>
<organism evidence="2 3">
    <name type="scientific">Endocarpon pusillum</name>
    <dbReference type="NCBI Taxonomy" id="364733"/>
    <lineage>
        <taxon>Eukaryota</taxon>
        <taxon>Fungi</taxon>
        <taxon>Dikarya</taxon>
        <taxon>Ascomycota</taxon>
        <taxon>Pezizomycotina</taxon>
        <taxon>Eurotiomycetes</taxon>
        <taxon>Chaetothyriomycetidae</taxon>
        <taxon>Verrucariales</taxon>
        <taxon>Verrucariaceae</taxon>
        <taxon>Endocarpon</taxon>
    </lineage>
</organism>
<feature type="region of interest" description="Disordered" evidence="1">
    <location>
        <begin position="20"/>
        <end position="54"/>
    </location>
</feature>
<accession>A0A8H7AGI6</accession>
<comment type="caution">
    <text evidence="2">The sequence shown here is derived from an EMBL/GenBank/DDBJ whole genome shotgun (WGS) entry which is preliminary data.</text>
</comment>
<dbReference type="EMBL" id="JAACFV010000128">
    <property type="protein sequence ID" value="KAF7504755.1"/>
    <property type="molecule type" value="Genomic_DNA"/>
</dbReference>
<evidence type="ECO:0000313" key="3">
    <source>
        <dbReference type="Proteomes" id="UP000606974"/>
    </source>
</evidence>
<evidence type="ECO:0000313" key="2">
    <source>
        <dbReference type="EMBL" id="KAF7504755.1"/>
    </source>
</evidence>
<protein>
    <submittedName>
        <fullName evidence="2">Uncharacterized protein</fullName>
    </submittedName>
</protein>
<reference evidence="2" key="1">
    <citation type="submission" date="2020-02" db="EMBL/GenBank/DDBJ databases">
        <authorList>
            <person name="Palmer J.M."/>
        </authorList>
    </citation>
    <scope>NUCLEOTIDE SEQUENCE</scope>
    <source>
        <strain evidence="2">EPUS1.4</strain>
        <tissue evidence="2">Thallus</tissue>
    </source>
</reference>
<feature type="compositionally biased region" description="Polar residues" evidence="1">
    <location>
        <begin position="108"/>
        <end position="123"/>
    </location>
</feature>